<dbReference type="STRING" id="126957.T1JKS6"/>
<dbReference type="EnsemblMetazoa" id="SMAR014456-RA">
    <property type="protein sequence ID" value="SMAR014456-PA"/>
    <property type="gene ID" value="SMAR014456"/>
</dbReference>
<evidence type="ECO:0000259" key="8">
    <source>
        <dbReference type="Pfam" id="PF01094"/>
    </source>
</evidence>
<reference evidence="9" key="2">
    <citation type="submission" date="2015-02" db="UniProtKB">
        <authorList>
            <consortium name="EnsemblMetazoa"/>
        </authorList>
    </citation>
    <scope>IDENTIFICATION</scope>
</reference>
<dbReference type="GO" id="GO:0007168">
    <property type="term" value="P:receptor guanylyl cyclase signaling pathway"/>
    <property type="evidence" value="ECO:0007669"/>
    <property type="project" value="TreeGrafter"/>
</dbReference>
<dbReference type="EMBL" id="JH431539">
    <property type="status" value="NOT_ANNOTATED_CDS"/>
    <property type="molecule type" value="Genomic_DNA"/>
</dbReference>
<evidence type="ECO:0000256" key="5">
    <source>
        <dbReference type="ARBA" id="ARBA00023136"/>
    </source>
</evidence>
<dbReference type="GO" id="GO:0004016">
    <property type="term" value="F:adenylate cyclase activity"/>
    <property type="evidence" value="ECO:0007669"/>
    <property type="project" value="TreeGrafter"/>
</dbReference>
<evidence type="ECO:0000256" key="7">
    <source>
        <dbReference type="SAM" id="Phobius"/>
    </source>
</evidence>
<feature type="domain" description="Receptor ligand binding region" evidence="8">
    <location>
        <begin position="82"/>
        <end position="252"/>
    </location>
</feature>
<dbReference type="eggNOG" id="KOG1023">
    <property type="taxonomic scope" value="Eukaryota"/>
</dbReference>
<keyword evidence="4 7" id="KW-1133">Transmembrane helix</keyword>
<keyword evidence="10" id="KW-1185">Reference proteome</keyword>
<dbReference type="AlphaFoldDB" id="T1JKS6"/>
<keyword evidence="5 7" id="KW-0472">Membrane</keyword>
<dbReference type="PhylomeDB" id="T1JKS6"/>
<dbReference type="HOGENOM" id="CLU_866788_0_0_1"/>
<evidence type="ECO:0000256" key="4">
    <source>
        <dbReference type="ARBA" id="ARBA00022989"/>
    </source>
</evidence>
<evidence type="ECO:0000256" key="2">
    <source>
        <dbReference type="ARBA" id="ARBA00022692"/>
    </source>
</evidence>
<dbReference type="Pfam" id="PF01094">
    <property type="entry name" value="ANF_receptor"/>
    <property type="match status" value="1"/>
</dbReference>
<keyword evidence="3" id="KW-0547">Nucleotide-binding</keyword>
<dbReference type="InterPro" id="IPR050401">
    <property type="entry name" value="Cyclic_nucleotide_synthase"/>
</dbReference>
<feature type="transmembrane region" description="Helical" evidence="7">
    <location>
        <begin position="60"/>
        <end position="81"/>
    </location>
</feature>
<comment type="subcellular location">
    <subcellularLocation>
        <location evidence="1">Membrane</location>
    </subcellularLocation>
</comment>
<organism evidence="9 10">
    <name type="scientific">Strigamia maritima</name>
    <name type="common">European centipede</name>
    <name type="synonym">Geophilus maritimus</name>
    <dbReference type="NCBI Taxonomy" id="126957"/>
    <lineage>
        <taxon>Eukaryota</taxon>
        <taxon>Metazoa</taxon>
        <taxon>Ecdysozoa</taxon>
        <taxon>Arthropoda</taxon>
        <taxon>Myriapoda</taxon>
        <taxon>Chilopoda</taxon>
        <taxon>Pleurostigmophora</taxon>
        <taxon>Geophilomorpha</taxon>
        <taxon>Linotaeniidae</taxon>
        <taxon>Strigamia</taxon>
    </lineage>
</organism>
<dbReference type="Proteomes" id="UP000014500">
    <property type="component" value="Unassembled WGS sequence"/>
</dbReference>
<dbReference type="GO" id="GO:0005886">
    <property type="term" value="C:plasma membrane"/>
    <property type="evidence" value="ECO:0007669"/>
    <property type="project" value="TreeGrafter"/>
</dbReference>
<feature type="transmembrane region" description="Helical" evidence="7">
    <location>
        <begin position="315"/>
        <end position="334"/>
    </location>
</feature>
<dbReference type="SUPFAM" id="SSF53822">
    <property type="entry name" value="Periplasmic binding protein-like I"/>
    <property type="match status" value="1"/>
</dbReference>
<keyword evidence="6" id="KW-0456">Lyase</keyword>
<dbReference type="GO" id="GO:0001653">
    <property type="term" value="F:peptide receptor activity"/>
    <property type="evidence" value="ECO:0007669"/>
    <property type="project" value="TreeGrafter"/>
</dbReference>
<protein>
    <recommendedName>
        <fullName evidence="8">Receptor ligand binding region domain-containing protein</fullName>
    </recommendedName>
</protein>
<dbReference type="PANTHER" id="PTHR11920:SF504">
    <property type="entry name" value="GUANYLATE CYCLASE"/>
    <property type="match status" value="1"/>
</dbReference>
<evidence type="ECO:0000313" key="9">
    <source>
        <dbReference type="EnsemblMetazoa" id="SMAR014456-PA"/>
    </source>
</evidence>
<dbReference type="GO" id="GO:0000166">
    <property type="term" value="F:nucleotide binding"/>
    <property type="evidence" value="ECO:0007669"/>
    <property type="project" value="UniProtKB-KW"/>
</dbReference>
<evidence type="ECO:0000313" key="10">
    <source>
        <dbReference type="Proteomes" id="UP000014500"/>
    </source>
</evidence>
<keyword evidence="2 7" id="KW-0812">Transmembrane</keyword>
<evidence type="ECO:0000256" key="6">
    <source>
        <dbReference type="ARBA" id="ARBA00023239"/>
    </source>
</evidence>
<dbReference type="GO" id="GO:0004383">
    <property type="term" value="F:guanylate cyclase activity"/>
    <property type="evidence" value="ECO:0007669"/>
    <property type="project" value="TreeGrafter"/>
</dbReference>
<sequence length="380" mass="42781">MFIKPGTPLAVLPVPPPMSNLGLSSLYVPHIHYTLEYSSSPMPQENSCTNYYSNNRPLSVVLVCIIVYVFIGDSIALVDFVRLMYNAGMLSQGNYVIISVDDEVYNLTMPYQYMLQPSDYKFIEIDGDIPTLSITEPFRSVLKVTPYAATSSEYADFKAKLKIEMAKFIQIPYNEKIFDTVQVPIYAAYAYDAVMIYARALSEVLAKGDDPRNGTDIFNHIRGRSFESIQGSTVFVDENGDSEGNYTVLALVEDHTSPAKRRMKPVGGFIYRENSSIPEFHLTFPIHWIGDKPPSSIPPCGFEGEICISKPDWKVIAICSVCGCIVIIAAIFVVRHYRYEHKLACLLWKIDMKDVTIIPTDSDQMLANKSTVSWVYGFIR</sequence>
<name>T1JKS6_STRMM</name>
<accession>T1JKS6</accession>
<evidence type="ECO:0000256" key="1">
    <source>
        <dbReference type="ARBA" id="ARBA00004370"/>
    </source>
</evidence>
<proteinExistence type="predicted"/>
<dbReference type="PANTHER" id="PTHR11920">
    <property type="entry name" value="GUANYLYL CYCLASE"/>
    <property type="match status" value="1"/>
</dbReference>
<dbReference type="InterPro" id="IPR028082">
    <property type="entry name" value="Peripla_BP_I"/>
</dbReference>
<reference evidence="10" key="1">
    <citation type="submission" date="2011-05" db="EMBL/GenBank/DDBJ databases">
        <authorList>
            <person name="Richards S.R."/>
            <person name="Qu J."/>
            <person name="Jiang H."/>
            <person name="Jhangiani S.N."/>
            <person name="Agravi P."/>
            <person name="Goodspeed R."/>
            <person name="Gross S."/>
            <person name="Mandapat C."/>
            <person name="Jackson L."/>
            <person name="Mathew T."/>
            <person name="Pu L."/>
            <person name="Thornton R."/>
            <person name="Saada N."/>
            <person name="Wilczek-Boney K.B."/>
            <person name="Lee S."/>
            <person name="Kovar C."/>
            <person name="Wu Y."/>
            <person name="Scherer S.E."/>
            <person name="Worley K.C."/>
            <person name="Muzny D.M."/>
            <person name="Gibbs R."/>
        </authorList>
    </citation>
    <scope>NUCLEOTIDE SEQUENCE</scope>
    <source>
        <strain evidence="10">Brora</strain>
    </source>
</reference>
<evidence type="ECO:0000256" key="3">
    <source>
        <dbReference type="ARBA" id="ARBA00022741"/>
    </source>
</evidence>
<dbReference type="Gene3D" id="3.40.50.2300">
    <property type="match status" value="1"/>
</dbReference>
<dbReference type="InterPro" id="IPR001828">
    <property type="entry name" value="ANF_lig-bd_rcpt"/>
</dbReference>